<sequence>MKRALFRIAVVATGAVAIGGVIASPASAGVYGVYPSAESCNHVGQTYTGVLWNYYSCSPATGGSGNLWALWAPGY</sequence>
<name>A0A917T916_9ACTN</name>
<dbReference type="EMBL" id="BMPI01000006">
    <property type="protein sequence ID" value="GGM14920.1"/>
    <property type="molecule type" value="Genomic_DNA"/>
</dbReference>
<protein>
    <submittedName>
        <fullName evidence="1">Uncharacterized protein</fullName>
    </submittedName>
</protein>
<accession>A0A917T916</accession>
<reference evidence="1" key="2">
    <citation type="submission" date="2020-09" db="EMBL/GenBank/DDBJ databases">
        <authorList>
            <person name="Sun Q."/>
            <person name="Ohkuma M."/>
        </authorList>
    </citation>
    <scope>NUCLEOTIDE SEQUENCE</scope>
    <source>
        <strain evidence="1">JCM 19831</strain>
    </source>
</reference>
<keyword evidence="2" id="KW-1185">Reference proteome</keyword>
<evidence type="ECO:0000313" key="1">
    <source>
        <dbReference type="EMBL" id="GGM14920.1"/>
    </source>
</evidence>
<organism evidence="1 2">
    <name type="scientific">Dactylosporangium sucinum</name>
    <dbReference type="NCBI Taxonomy" id="1424081"/>
    <lineage>
        <taxon>Bacteria</taxon>
        <taxon>Bacillati</taxon>
        <taxon>Actinomycetota</taxon>
        <taxon>Actinomycetes</taxon>
        <taxon>Micromonosporales</taxon>
        <taxon>Micromonosporaceae</taxon>
        <taxon>Dactylosporangium</taxon>
    </lineage>
</organism>
<gene>
    <name evidence="1" type="ORF">GCM10007977_015110</name>
</gene>
<dbReference type="Proteomes" id="UP000642070">
    <property type="component" value="Unassembled WGS sequence"/>
</dbReference>
<comment type="caution">
    <text evidence="1">The sequence shown here is derived from an EMBL/GenBank/DDBJ whole genome shotgun (WGS) entry which is preliminary data.</text>
</comment>
<proteinExistence type="predicted"/>
<reference evidence="1" key="1">
    <citation type="journal article" date="2014" name="Int. J. Syst. Evol. Microbiol.">
        <title>Complete genome sequence of Corynebacterium casei LMG S-19264T (=DSM 44701T), isolated from a smear-ripened cheese.</title>
        <authorList>
            <consortium name="US DOE Joint Genome Institute (JGI-PGF)"/>
            <person name="Walter F."/>
            <person name="Albersmeier A."/>
            <person name="Kalinowski J."/>
            <person name="Ruckert C."/>
        </authorList>
    </citation>
    <scope>NUCLEOTIDE SEQUENCE</scope>
    <source>
        <strain evidence="1">JCM 19831</strain>
    </source>
</reference>
<dbReference type="AlphaFoldDB" id="A0A917T916"/>
<evidence type="ECO:0000313" key="2">
    <source>
        <dbReference type="Proteomes" id="UP000642070"/>
    </source>
</evidence>